<dbReference type="RefSeq" id="WP_153736883.1">
    <property type="nucleotide sequence ID" value="NZ_WJNG01000008.1"/>
</dbReference>
<gene>
    <name evidence="2" type="ORF">GH741_11210</name>
</gene>
<dbReference type="Proteomes" id="UP000799092">
    <property type="component" value="Unassembled WGS sequence"/>
</dbReference>
<keyword evidence="3" id="KW-1185">Reference proteome</keyword>
<keyword evidence="1" id="KW-1133">Transmembrane helix</keyword>
<name>A0A6A8DC85_9BACI</name>
<feature type="transmembrane region" description="Helical" evidence="1">
    <location>
        <begin position="12"/>
        <end position="31"/>
    </location>
</feature>
<comment type="caution">
    <text evidence="2">The sequence shown here is derived from an EMBL/GenBank/DDBJ whole genome shotgun (WGS) entry which is preliminary data.</text>
</comment>
<proteinExistence type="predicted"/>
<protein>
    <submittedName>
        <fullName evidence="2">Uncharacterized protein</fullName>
    </submittedName>
</protein>
<feature type="transmembrane region" description="Helical" evidence="1">
    <location>
        <begin position="43"/>
        <end position="61"/>
    </location>
</feature>
<dbReference type="OrthoDB" id="2990172at2"/>
<dbReference type="EMBL" id="WJNG01000008">
    <property type="protein sequence ID" value="MRH43248.1"/>
    <property type="molecule type" value="Genomic_DNA"/>
</dbReference>
<evidence type="ECO:0000256" key="1">
    <source>
        <dbReference type="SAM" id="Phobius"/>
    </source>
</evidence>
<evidence type="ECO:0000313" key="2">
    <source>
        <dbReference type="EMBL" id="MRH43248.1"/>
    </source>
</evidence>
<reference evidence="2" key="1">
    <citation type="submission" date="2019-11" db="EMBL/GenBank/DDBJ databases">
        <authorList>
            <person name="Li J."/>
        </authorList>
    </citation>
    <scope>NUCLEOTIDE SEQUENCE</scope>
    <source>
        <strain evidence="2">B6B</strain>
    </source>
</reference>
<sequence>MEKKKVINVPESILLVSSLFMFMFISEYLVFIPEFKYFFERDSLWFAFPLITLIIGIYSFLNRKI</sequence>
<keyword evidence="1" id="KW-0812">Transmembrane</keyword>
<evidence type="ECO:0000313" key="3">
    <source>
        <dbReference type="Proteomes" id="UP000799092"/>
    </source>
</evidence>
<organism evidence="2 3">
    <name type="scientific">Aquibacillus halophilus</name>
    <dbReference type="NCBI Taxonomy" id="930132"/>
    <lineage>
        <taxon>Bacteria</taxon>
        <taxon>Bacillati</taxon>
        <taxon>Bacillota</taxon>
        <taxon>Bacilli</taxon>
        <taxon>Bacillales</taxon>
        <taxon>Bacillaceae</taxon>
        <taxon>Aquibacillus</taxon>
    </lineage>
</organism>
<dbReference type="AlphaFoldDB" id="A0A6A8DC85"/>
<accession>A0A6A8DC85</accession>
<keyword evidence="1" id="KW-0472">Membrane</keyword>